<dbReference type="RefSeq" id="WP_006618730.1">
    <property type="nucleotide sequence ID" value="NZ_BIMW01000074.1"/>
</dbReference>
<keyword evidence="2" id="KW-0812">Transmembrane</keyword>
<dbReference type="Gene3D" id="2.160.20.80">
    <property type="entry name" value="E3 ubiquitin-protein ligase SopA"/>
    <property type="match status" value="1"/>
</dbReference>
<feature type="transmembrane region" description="Helical" evidence="2">
    <location>
        <begin position="166"/>
        <end position="188"/>
    </location>
</feature>
<feature type="transmembrane region" description="Helical" evidence="2">
    <location>
        <begin position="126"/>
        <end position="146"/>
    </location>
</feature>
<dbReference type="InterPro" id="IPR051082">
    <property type="entry name" value="Pentapeptide-BTB/POZ_domain"/>
</dbReference>
<comment type="caution">
    <text evidence="3">The sequence shown here is derived from an EMBL/GenBank/DDBJ whole genome shotgun (WGS) entry which is preliminary data.</text>
</comment>
<dbReference type="PANTHER" id="PTHR14136:SF17">
    <property type="entry name" value="BTB_POZ DOMAIN-CONTAINING PROTEIN KCTD9"/>
    <property type="match status" value="1"/>
</dbReference>
<dbReference type="PANTHER" id="PTHR14136">
    <property type="entry name" value="BTB_POZ DOMAIN-CONTAINING PROTEIN KCTD9"/>
    <property type="match status" value="1"/>
</dbReference>
<dbReference type="Pfam" id="PF00805">
    <property type="entry name" value="Pentapeptide"/>
    <property type="match status" value="1"/>
</dbReference>
<feature type="region of interest" description="Disordered" evidence="1">
    <location>
        <begin position="1"/>
        <end position="38"/>
    </location>
</feature>
<keyword evidence="2" id="KW-0472">Membrane</keyword>
<protein>
    <submittedName>
        <fullName evidence="3">Pentapeptide repeat-containing protein</fullName>
    </submittedName>
</protein>
<dbReference type="GeneID" id="301682400"/>
<proteinExistence type="predicted"/>
<reference evidence="3 4" key="1">
    <citation type="journal article" date="2019" name="J Genomics">
        <title>The Draft Genome of a Hydrogen-producing Cyanobacterium, Arthrospira platensis NIES-46.</title>
        <authorList>
            <person name="Suzuki S."/>
            <person name="Yamaguchi H."/>
            <person name="Kawachi M."/>
        </authorList>
    </citation>
    <scope>NUCLEOTIDE SEQUENCE [LARGE SCALE GENOMIC DNA]</scope>
    <source>
        <strain evidence="3 4">NIES-46</strain>
    </source>
</reference>
<evidence type="ECO:0000256" key="2">
    <source>
        <dbReference type="SAM" id="Phobius"/>
    </source>
</evidence>
<keyword evidence="2" id="KW-1133">Transmembrane helix</keyword>
<feature type="transmembrane region" description="Helical" evidence="2">
    <location>
        <begin position="95"/>
        <end position="114"/>
    </location>
</feature>
<feature type="compositionally biased region" description="Polar residues" evidence="1">
    <location>
        <begin position="20"/>
        <end position="38"/>
    </location>
</feature>
<dbReference type="EMBL" id="BIMW01000074">
    <property type="protein sequence ID" value="GCE93477.1"/>
    <property type="molecule type" value="Genomic_DNA"/>
</dbReference>
<sequence>MTEPNLSAPQQPHQDIDSPNGKSPNTITLSPSASENPALSYTEHGEVFHLEESPNNKGKGELENPKPSNFLASVLTLGAIAVMILGLAIDNVWVGYLSAVVAIAASLLIIWPSWGKIWTTLIPPIWRSLIVASFGILSAITGLLMLSGSNTDAARNIVINWDAIGALGELIGALGQIMIAILAVYVAWRQYVISRDLTIQQNRITQQQTIDAYFQGVSDLALGEQGLLEDWPQERVIAEGRTAAIIRSVDADGKAKILRFLSQARLITPLKRDRHLGRPILDGNGSYAEDRAEGIRVIDLGAMLAGTDLKNTDLRRTDLGEANLVRANLTNCDLVRANLSRAILYEANLTHSNLRSTKFFYGSVENASPRTRTLIPDYSTGANTGAVIENADFTGVLNLSEENRYYCCAWSGSKSRNTIPGGCDGIPNKLGR</sequence>
<dbReference type="SUPFAM" id="SSF141571">
    <property type="entry name" value="Pentapeptide repeat-like"/>
    <property type="match status" value="1"/>
</dbReference>
<feature type="transmembrane region" description="Helical" evidence="2">
    <location>
        <begin position="69"/>
        <end position="89"/>
    </location>
</feature>
<gene>
    <name evidence="3" type="ORF">NIES46_15270</name>
</gene>
<name>A0A5M3T3P0_LIMPL</name>
<evidence type="ECO:0000313" key="3">
    <source>
        <dbReference type="EMBL" id="GCE93477.1"/>
    </source>
</evidence>
<feature type="compositionally biased region" description="Polar residues" evidence="1">
    <location>
        <begin position="1"/>
        <end position="13"/>
    </location>
</feature>
<accession>A0A5M3T3P0</accession>
<dbReference type="InterPro" id="IPR001646">
    <property type="entry name" value="5peptide_repeat"/>
</dbReference>
<organism evidence="3 4">
    <name type="scientific">Limnospira platensis NIES-46</name>
    <dbReference type="NCBI Taxonomy" id="1236695"/>
    <lineage>
        <taxon>Bacteria</taxon>
        <taxon>Bacillati</taxon>
        <taxon>Cyanobacteriota</taxon>
        <taxon>Cyanophyceae</taxon>
        <taxon>Oscillatoriophycideae</taxon>
        <taxon>Oscillatoriales</taxon>
        <taxon>Sirenicapillariaceae</taxon>
        <taxon>Limnospira</taxon>
    </lineage>
</organism>
<evidence type="ECO:0000313" key="4">
    <source>
        <dbReference type="Proteomes" id="UP000326169"/>
    </source>
</evidence>
<keyword evidence="4" id="KW-1185">Reference proteome</keyword>
<evidence type="ECO:0000256" key="1">
    <source>
        <dbReference type="SAM" id="MobiDB-lite"/>
    </source>
</evidence>
<dbReference type="Proteomes" id="UP000326169">
    <property type="component" value="Unassembled WGS sequence"/>
</dbReference>